<name>A0A7J6KKL8_PERCH</name>
<gene>
    <name evidence="1" type="ORF">FOL47_004498</name>
</gene>
<feature type="non-terminal residue" evidence="1">
    <location>
        <position position="1"/>
    </location>
</feature>
<accession>A0A7J6KKL8</accession>
<evidence type="ECO:0008006" key="3">
    <source>
        <dbReference type="Google" id="ProtNLM"/>
    </source>
</evidence>
<evidence type="ECO:0000313" key="2">
    <source>
        <dbReference type="Proteomes" id="UP000591131"/>
    </source>
</evidence>
<evidence type="ECO:0000313" key="1">
    <source>
        <dbReference type="EMBL" id="KAF4647514.1"/>
    </source>
</evidence>
<feature type="non-terminal residue" evidence="1">
    <location>
        <position position="142"/>
    </location>
</feature>
<dbReference type="EMBL" id="JAAPAO010002557">
    <property type="protein sequence ID" value="KAF4647514.1"/>
    <property type="molecule type" value="Genomic_DNA"/>
</dbReference>
<reference evidence="1 2" key="1">
    <citation type="submission" date="2020-04" db="EMBL/GenBank/DDBJ databases">
        <title>Perkinsus chesapeaki whole genome sequence.</title>
        <authorList>
            <person name="Bogema D.R."/>
        </authorList>
    </citation>
    <scope>NUCLEOTIDE SEQUENCE [LARGE SCALE GENOMIC DNA]</scope>
    <source>
        <strain evidence="1">ATCC PRA-425</strain>
    </source>
</reference>
<dbReference type="AlphaFoldDB" id="A0A7J6KKL8"/>
<dbReference type="Proteomes" id="UP000591131">
    <property type="component" value="Unassembled WGS sequence"/>
</dbReference>
<sequence>MTGRRIEETSINAFSNIIEGLTIAVFYDDILVLGEQALVFRFKSIIRAIAPLCGSEFPDNKCDDLREMSSPVRHLGVWWSVGLRNDLQICCVKPDPIILKTPFVTRRLAFAHAGVYYDPLRCHPSVRLISDYIRHVFGQSPG</sequence>
<protein>
    <recommendedName>
        <fullName evidence="3">Reverse transcriptase domain-containing protein</fullName>
    </recommendedName>
</protein>
<organism evidence="1 2">
    <name type="scientific">Perkinsus chesapeaki</name>
    <name type="common">Clam parasite</name>
    <name type="synonym">Perkinsus andrewsi</name>
    <dbReference type="NCBI Taxonomy" id="330153"/>
    <lineage>
        <taxon>Eukaryota</taxon>
        <taxon>Sar</taxon>
        <taxon>Alveolata</taxon>
        <taxon>Perkinsozoa</taxon>
        <taxon>Perkinsea</taxon>
        <taxon>Perkinsida</taxon>
        <taxon>Perkinsidae</taxon>
        <taxon>Perkinsus</taxon>
    </lineage>
</organism>
<dbReference type="OrthoDB" id="10547212at2759"/>
<keyword evidence="2" id="KW-1185">Reference proteome</keyword>
<comment type="caution">
    <text evidence="1">The sequence shown here is derived from an EMBL/GenBank/DDBJ whole genome shotgun (WGS) entry which is preliminary data.</text>
</comment>
<proteinExistence type="predicted"/>